<keyword evidence="6 7" id="KW-0472">Membrane</keyword>
<keyword evidence="5 7" id="KW-1133">Transmembrane helix</keyword>
<keyword evidence="3" id="KW-1003">Cell membrane</keyword>
<dbReference type="InterPro" id="IPR003838">
    <property type="entry name" value="ABC3_permease_C"/>
</dbReference>
<evidence type="ECO:0000256" key="2">
    <source>
        <dbReference type="ARBA" id="ARBA00005236"/>
    </source>
</evidence>
<keyword evidence="4 7" id="KW-0812">Transmembrane</keyword>
<feature type="transmembrane region" description="Helical" evidence="7">
    <location>
        <begin position="362"/>
        <end position="387"/>
    </location>
</feature>
<evidence type="ECO:0000256" key="4">
    <source>
        <dbReference type="ARBA" id="ARBA00022692"/>
    </source>
</evidence>
<feature type="transmembrane region" description="Helical" evidence="7">
    <location>
        <begin position="456"/>
        <end position="480"/>
    </location>
</feature>
<organism evidence="10">
    <name type="scientific">uncultured spirochete</name>
    <dbReference type="NCBI Taxonomy" id="156406"/>
    <lineage>
        <taxon>Bacteria</taxon>
        <taxon>Pseudomonadati</taxon>
        <taxon>Spirochaetota</taxon>
        <taxon>Spirochaetia</taxon>
        <taxon>Spirochaetales</taxon>
        <taxon>environmental samples</taxon>
    </lineage>
</organism>
<gene>
    <name evidence="10" type="ORF">SPIRO4BDMA_40301</name>
</gene>
<dbReference type="PANTHER" id="PTHR30489:SF0">
    <property type="entry name" value="LIPOPROTEIN-RELEASING SYSTEM TRANSMEMBRANE PROTEIN LOLE"/>
    <property type="match status" value="1"/>
</dbReference>
<feature type="transmembrane region" description="Helical" evidence="7">
    <location>
        <begin position="20"/>
        <end position="40"/>
    </location>
</feature>
<dbReference type="EMBL" id="FWDO01000004">
    <property type="protein sequence ID" value="SLM17732.1"/>
    <property type="molecule type" value="Genomic_DNA"/>
</dbReference>
<name>A0A3P3XN64_9SPIR</name>
<comment type="subcellular location">
    <subcellularLocation>
        <location evidence="1">Cell membrane</location>
        <topology evidence="1">Multi-pass membrane protein</topology>
    </subcellularLocation>
</comment>
<accession>A0A3P3XN64</accession>
<dbReference type="Pfam" id="PF02687">
    <property type="entry name" value="FtsX"/>
    <property type="match status" value="1"/>
</dbReference>
<evidence type="ECO:0000256" key="5">
    <source>
        <dbReference type="ARBA" id="ARBA00022989"/>
    </source>
</evidence>
<feature type="transmembrane region" description="Helical" evidence="7">
    <location>
        <begin position="414"/>
        <end position="436"/>
    </location>
</feature>
<evidence type="ECO:0008006" key="11">
    <source>
        <dbReference type="Google" id="ProtNLM"/>
    </source>
</evidence>
<dbReference type="InterPro" id="IPR051447">
    <property type="entry name" value="Lipoprotein-release_system"/>
</dbReference>
<evidence type="ECO:0000256" key="3">
    <source>
        <dbReference type="ARBA" id="ARBA00022475"/>
    </source>
</evidence>
<evidence type="ECO:0000256" key="6">
    <source>
        <dbReference type="ARBA" id="ARBA00023136"/>
    </source>
</evidence>
<evidence type="ECO:0000256" key="1">
    <source>
        <dbReference type="ARBA" id="ARBA00004651"/>
    </source>
</evidence>
<dbReference type="GO" id="GO:0044874">
    <property type="term" value="P:lipoprotein localization to outer membrane"/>
    <property type="evidence" value="ECO:0007669"/>
    <property type="project" value="TreeGrafter"/>
</dbReference>
<reference evidence="10" key="1">
    <citation type="submission" date="2017-02" db="EMBL/GenBank/DDBJ databases">
        <authorList>
            <person name="Regsiter A."/>
            <person name="William W."/>
        </authorList>
    </citation>
    <scope>NUCLEOTIDE SEQUENCE</scope>
    <source>
        <strain evidence="10">BdmA 4</strain>
    </source>
</reference>
<feature type="domain" description="ABC3 transporter permease C-terminal" evidence="8">
    <location>
        <begin position="365"/>
        <end position="493"/>
    </location>
</feature>
<dbReference type="InterPro" id="IPR025857">
    <property type="entry name" value="MacB_PCD"/>
</dbReference>
<evidence type="ECO:0000259" key="8">
    <source>
        <dbReference type="Pfam" id="PF02687"/>
    </source>
</evidence>
<dbReference type="GO" id="GO:0098797">
    <property type="term" value="C:plasma membrane protein complex"/>
    <property type="evidence" value="ECO:0007669"/>
    <property type="project" value="TreeGrafter"/>
</dbReference>
<proteinExistence type="inferred from homology"/>
<dbReference type="AlphaFoldDB" id="A0A3P3XN64"/>
<evidence type="ECO:0000256" key="7">
    <source>
        <dbReference type="SAM" id="Phobius"/>
    </source>
</evidence>
<dbReference type="PANTHER" id="PTHR30489">
    <property type="entry name" value="LIPOPROTEIN-RELEASING SYSTEM TRANSMEMBRANE PROTEIN LOLE"/>
    <property type="match status" value="1"/>
</dbReference>
<evidence type="ECO:0000313" key="10">
    <source>
        <dbReference type="EMBL" id="SLM17732.1"/>
    </source>
</evidence>
<protein>
    <recommendedName>
        <fullName evidence="11">ABC3 transporter permease protein domain-containing protein</fullName>
    </recommendedName>
</protein>
<dbReference type="Pfam" id="PF12704">
    <property type="entry name" value="MacB_PCD"/>
    <property type="match status" value="1"/>
</dbReference>
<feature type="domain" description="MacB-like periplasmic core" evidence="9">
    <location>
        <begin position="21"/>
        <end position="254"/>
    </location>
</feature>
<comment type="similarity">
    <text evidence="2">Belongs to the ABC-4 integral membrane protein family. LolC/E subfamily.</text>
</comment>
<evidence type="ECO:0000259" key="9">
    <source>
        <dbReference type="Pfam" id="PF12704"/>
    </source>
</evidence>
<sequence>MPVTLRMAFRNIFEHKSKSLIIGTLLAVGALILVLGNSFIDTSEAGIKRTFTDNYTGDVFISGISEDGDVSLFGVTSPGGLSSTPTIPDYEKVLSMVRESPLTSKATGMATGFALVSKEENNEAPNQDSQSDTSNMAILFLFGIDATEYWNVFNSTEITAGKLLEPGQTGLVVSDAHLATISKKLGKEVKIGDKILIQGISSAGFRLRELPIVGTYHPKSESAMPEQMAFVDIDTLRVMAGMTVGANEAIDLKASDTAMLNTENTDALFGDDLLEAAPQKSGFDEAKIKAQLADTTARVRANTADTGAWQFIVVRTKKASDASALIKYLNDSFQKEGIHAVAGNWQKAAGPYSQSVDVVRTVFTIALIILAIVAILIIMNTFVISVIERTGEIGTMRAIGADKGFIRKLFNAEAAMLSLGFSTIGAVLATLVAAVLRSLKIAAGNTFFEILFGGKYLSLIVTPANFITAIVIMLVVGYLANLYPVSVALKIQPVKAMQNE</sequence>